<evidence type="ECO:0000313" key="3">
    <source>
        <dbReference type="Proteomes" id="UP000717634"/>
    </source>
</evidence>
<dbReference type="PROSITE" id="PS51257">
    <property type="entry name" value="PROKAR_LIPOPROTEIN"/>
    <property type="match status" value="1"/>
</dbReference>
<feature type="chain" id="PRO_5046875898" evidence="1">
    <location>
        <begin position="22"/>
        <end position="152"/>
    </location>
</feature>
<keyword evidence="3" id="KW-1185">Reference proteome</keyword>
<dbReference type="Proteomes" id="UP000717634">
    <property type="component" value="Unassembled WGS sequence"/>
</dbReference>
<accession>A0ABX1HPN4</accession>
<reference evidence="2 3" key="1">
    <citation type="submission" date="2020-03" db="EMBL/GenBank/DDBJ databases">
        <title>Genomic Encyclopedia of Type Strains, Phase IV (KMG-V): Genome sequencing to study the core and pangenomes of soil and plant-associated prokaryotes.</title>
        <authorList>
            <person name="Whitman W."/>
        </authorList>
    </citation>
    <scope>NUCLEOTIDE SEQUENCE [LARGE SCALE GENOMIC DNA]</scope>
    <source>
        <strain evidence="2 3">1B</strain>
    </source>
</reference>
<dbReference type="EMBL" id="JAAVTK010000012">
    <property type="protein sequence ID" value="NKI90968.1"/>
    <property type="molecule type" value="Genomic_DNA"/>
</dbReference>
<organism evidence="2 3">
    <name type="scientific">Hymenobacter artigasi</name>
    <dbReference type="NCBI Taxonomy" id="2719616"/>
    <lineage>
        <taxon>Bacteria</taxon>
        <taxon>Pseudomonadati</taxon>
        <taxon>Bacteroidota</taxon>
        <taxon>Cytophagia</taxon>
        <taxon>Cytophagales</taxon>
        <taxon>Hymenobacteraceae</taxon>
        <taxon>Hymenobacter</taxon>
    </lineage>
</organism>
<evidence type="ECO:0000313" key="2">
    <source>
        <dbReference type="EMBL" id="NKI90968.1"/>
    </source>
</evidence>
<comment type="caution">
    <text evidence="2">The sequence shown here is derived from an EMBL/GenBank/DDBJ whole genome shotgun (WGS) entry which is preliminary data.</text>
</comment>
<proteinExistence type="predicted"/>
<feature type="signal peptide" evidence="1">
    <location>
        <begin position="1"/>
        <end position="21"/>
    </location>
</feature>
<evidence type="ECO:0000256" key="1">
    <source>
        <dbReference type="SAM" id="SignalP"/>
    </source>
</evidence>
<keyword evidence="1" id="KW-0732">Signal</keyword>
<dbReference type="RefSeq" id="WP_168674550.1">
    <property type="nucleotide sequence ID" value="NZ_JAAVTK010000012.1"/>
</dbReference>
<name>A0ABX1HPN4_9BACT</name>
<gene>
    <name evidence="2" type="ORF">HBN54_003580</name>
</gene>
<sequence length="152" mass="16226">MSKLPLSVLAVSLLTLGAAFSSCKKDNTDISILSPVAGNFVGTEKCPTTPGDPYTVSIYNQANTANGKVFITNLYGIGETYEATVDGKNITIPKTPYQYTYLGVTYRGTITATGNVEGTILTLNYTLDGDDPEQCAFVGDREFRGPTHQGPN</sequence>
<protein>
    <submittedName>
        <fullName evidence="2">Uncharacterized protein</fullName>
    </submittedName>
</protein>